<dbReference type="CDD" id="cd00187">
    <property type="entry name" value="TOP4c"/>
    <property type="match status" value="1"/>
</dbReference>
<dbReference type="Gene3D" id="3.90.199.10">
    <property type="entry name" value="Topoisomerase II, domain 5"/>
    <property type="match status" value="1"/>
</dbReference>
<dbReference type="Pfam" id="PF00521">
    <property type="entry name" value="DNA_topoisoIV"/>
    <property type="match status" value="1"/>
</dbReference>
<dbReference type="FunFam" id="1.10.268.10:FF:000001">
    <property type="entry name" value="DNA gyrase subunit A"/>
    <property type="match status" value="1"/>
</dbReference>
<comment type="catalytic activity">
    <reaction evidence="1 9 10">
        <text>ATP-dependent breakage, passage and rejoining of double-stranded DNA.</text>
        <dbReference type="EC" id="5.6.2.2"/>
    </reaction>
</comment>
<comment type="miscellaneous">
    <text evidence="9">Few gyrases are as efficient as E.coli at forming negative supercoils. Not all organisms have 2 type II topoisomerases; in organisms with a single type II topoisomerase this enzyme also has to decatenate newly replicated chromosomes.</text>
</comment>
<evidence type="ECO:0000256" key="9">
    <source>
        <dbReference type="HAMAP-Rule" id="MF_01897"/>
    </source>
</evidence>
<evidence type="ECO:0000256" key="2">
    <source>
        <dbReference type="ARBA" id="ARBA00008263"/>
    </source>
</evidence>
<dbReference type="Proteomes" id="UP000177269">
    <property type="component" value="Unassembled WGS sequence"/>
</dbReference>
<dbReference type="InterPro" id="IPR005743">
    <property type="entry name" value="GyrA"/>
</dbReference>
<dbReference type="Gene3D" id="3.30.1360.40">
    <property type="match status" value="1"/>
</dbReference>
<dbReference type="FunFam" id="3.90.199.10:FF:000001">
    <property type="entry name" value="DNA gyrase subunit A"/>
    <property type="match status" value="1"/>
</dbReference>
<dbReference type="GO" id="GO:0006265">
    <property type="term" value="P:DNA topological change"/>
    <property type="evidence" value="ECO:0007669"/>
    <property type="project" value="UniProtKB-UniRule"/>
</dbReference>
<dbReference type="InterPro" id="IPR013758">
    <property type="entry name" value="Topo_IIA_A/C_ab"/>
</dbReference>
<dbReference type="PANTHER" id="PTHR43493">
    <property type="entry name" value="DNA GYRASE/TOPOISOMERASE SUBUNIT A"/>
    <property type="match status" value="1"/>
</dbReference>
<dbReference type="GO" id="GO:0005694">
    <property type="term" value="C:chromosome"/>
    <property type="evidence" value="ECO:0007669"/>
    <property type="project" value="InterPro"/>
</dbReference>
<evidence type="ECO:0000256" key="6">
    <source>
        <dbReference type="ARBA" id="ARBA00023125"/>
    </source>
</evidence>
<dbReference type="GO" id="GO:0034335">
    <property type="term" value="F:DNA negative supercoiling activity"/>
    <property type="evidence" value="ECO:0007669"/>
    <property type="project" value="UniProtKB-ARBA"/>
</dbReference>
<dbReference type="InterPro" id="IPR050220">
    <property type="entry name" value="Type_II_DNA_Topoisomerases"/>
</dbReference>
<dbReference type="EMBL" id="MHSK01000017">
    <property type="protein sequence ID" value="OHA42178.1"/>
    <property type="molecule type" value="Genomic_DNA"/>
</dbReference>
<keyword evidence="6 9" id="KW-0238">DNA-binding</keyword>
<dbReference type="GO" id="GO:0003677">
    <property type="term" value="F:DNA binding"/>
    <property type="evidence" value="ECO:0007669"/>
    <property type="project" value="UniProtKB-UniRule"/>
</dbReference>
<evidence type="ECO:0000256" key="8">
    <source>
        <dbReference type="ARBA" id="ARBA00063644"/>
    </source>
</evidence>
<comment type="caution">
    <text evidence="12">The sequence shown here is derived from an EMBL/GenBank/DDBJ whole genome shotgun (WGS) entry which is preliminary data.</text>
</comment>
<evidence type="ECO:0000256" key="1">
    <source>
        <dbReference type="ARBA" id="ARBA00000185"/>
    </source>
</evidence>
<sequence length="822" mass="91274">MKNTNKPNDDENNKIAKNVIPRNIIAEMKESYLDYAMSVITSRALPDVRDGLKPVHRRILFAMHEKGLTAAAKFRKSAVVVGDVLGNYHPHGDVSVYDAMVKMAQNFAMRYPLVSGQGNFGNVDGDTAAAMRYTEARMSKIASELLRDIEKETVDWRTNYDNTRKEPSVLPSAVPNLLLNGTLGIAVGMATNIPPHNLAEVIDATIHLIKDKEASLEDLLEHIKGPDFPTGGIIYGEKDLHHAYANGRGGVLVRGEAEIVENSSSSSSIIITSIPYRVNKADLIMSIADLVREKKIEGIKALRDESTADVRIAIDLKQGAYPQSILNYLYKHTQLEEMFHFNIVALVNGVPKTLSLKSILEEFIIHRLVVVKKRTEFDLRKAEDKEHILLGLKKALDHIDRIIKLIRAAKDVAEAHAGLMKEFKFSDRQASAILEMKLQRLAGLERKKIEDDLKAVQLLISELKEILGSEKKIREVVKDELLEIKNKYSDERVSRIIKSSPKDFSPEDVIPDTESVLVLTSGGYVKRTEPAEYKQQKRGGMGVVGMDAKEEDFVTYFLRASTHSDLLFFTDKGKAYQIKMYELPEGKRATRGKSIMNFLSLSQEEKITSILPMPKEVKKSGLSLFMLTKEGMGKKVLGESFHDVRRNGIIAIGLNSGDELISVNFVEKGDEVVAVSALGQSIRFKESDIRAMGRGASGVRAMKLKKGDALVGADVMKREHKEATLLVISENGFGKKTSLKEYKVQHRGGSGIKTAKVTSKTGKIITSKVVVFEETDELVAISKKSQVIRVSISEIPLLGRQTQGVRIMRLRDGDNLASAVCL</sequence>
<dbReference type="AlphaFoldDB" id="A0A1G2P1H6"/>
<dbReference type="SUPFAM" id="SSF101904">
    <property type="entry name" value="GyrA/ParC C-terminal domain-like"/>
    <property type="match status" value="1"/>
</dbReference>
<dbReference type="NCBIfam" id="TIGR01063">
    <property type="entry name" value="gyrA"/>
    <property type="match status" value="1"/>
</dbReference>
<dbReference type="GO" id="GO:0006261">
    <property type="term" value="P:DNA-templated DNA replication"/>
    <property type="evidence" value="ECO:0007669"/>
    <property type="project" value="UniProtKB-UniRule"/>
</dbReference>
<evidence type="ECO:0000256" key="4">
    <source>
        <dbReference type="ARBA" id="ARBA00022840"/>
    </source>
</evidence>
<evidence type="ECO:0000313" key="12">
    <source>
        <dbReference type="EMBL" id="OHA42178.1"/>
    </source>
</evidence>
<dbReference type="InterPro" id="IPR002205">
    <property type="entry name" value="Topo_IIA_dom_A"/>
</dbReference>
<dbReference type="Gene3D" id="2.120.10.90">
    <property type="entry name" value="DNA gyrase/topoisomerase IV, subunit A, C-terminal"/>
    <property type="match status" value="1"/>
</dbReference>
<dbReference type="Pfam" id="PF03989">
    <property type="entry name" value="DNA_gyraseA_C"/>
    <property type="match status" value="6"/>
</dbReference>
<dbReference type="NCBIfam" id="NF004043">
    <property type="entry name" value="PRK05560.1"/>
    <property type="match status" value="1"/>
</dbReference>
<comment type="caution">
    <text evidence="9">Lacks conserved residue(s) required for the propagation of feature annotation.</text>
</comment>
<protein>
    <recommendedName>
        <fullName evidence="9">DNA gyrase subunit A</fullName>
        <ecNumber evidence="9">5.6.2.2</ecNumber>
    </recommendedName>
</protein>
<comment type="subunit">
    <text evidence="9">Heterotetramer, composed of two GyrA and two GyrB chains. In the heterotetramer, GyrA contains the active site tyrosine that forms a transient covalent intermediate with DNA, while GyrB binds cofactors and catalyzes ATP hydrolysis.</text>
</comment>
<keyword evidence="5 9" id="KW-0799">Topoisomerase</keyword>
<evidence type="ECO:0000256" key="10">
    <source>
        <dbReference type="PROSITE-ProRule" id="PRU01384"/>
    </source>
</evidence>
<accession>A0A1G2P1H6</accession>
<evidence type="ECO:0000256" key="3">
    <source>
        <dbReference type="ARBA" id="ARBA00022741"/>
    </source>
</evidence>
<dbReference type="PANTHER" id="PTHR43493:SF5">
    <property type="entry name" value="DNA GYRASE SUBUNIT A, CHLOROPLASTIC_MITOCHONDRIAL"/>
    <property type="match status" value="1"/>
</dbReference>
<dbReference type="Gene3D" id="1.10.268.10">
    <property type="entry name" value="Topoisomerase, domain 3"/>
    <property type="match status" value="1"/>
</dbReference>
<keyword evidence="4 9" id="KW-0067">ATP-binding</keyword>
<proteinExistence type="inferred from homology"/>
<dbReference type="FunFam" id="3.30.1360.40:FF:000002">
    <property type="entry name" value="DNA gyrase subunit A"/>
    <property type="match status" value="1"/>
</dbReference>
<dbReference type="InterPro" id="IPR006691">
    <property type="entry name" value="GyrA/parC_rep"/>
</dbReference>
<dbReference type="PROSITE" id="PS52040">
    <property type="entry name" value="TOPO_IIA"/>
    <property type="match status" value="1"/>
</dbReference>
<evidence type="ECO:0000256" key="5">
    <source>
        <dbReference type="ARBA" id="ARBA00023029"/>
    </source>
</evidence>
<comment type="subunit">
    <text evidence="8">Heterotetramer composed of ParC and ParE.</text>
</comment>
<evidence type="ECO:0000313" key="13">
    <source>
        <dbReference type="Proteomes" id="UP000177269"/>
    </source>
</evidence>
<evidence type="ECO:0000256" key="7">
    <source>
        <dbReference type="ARBA" id="ARBA00023235"/>
    </source>
</evidence>
<evidence type="ECO:0000259" key="11">
    <source>
        <dbReference type="PROSITE" id="PS52040"/>
    </source>
</evidence>
<keyword evidence="7 9" id="KW-0413">Isomerase</keyword>
<dbReference type="FunFam" id="2.120.10.90:FF:000005">
    <property type="entry name" value="DNA topoisomerase 4 subunit A"/>
    <property type="match status" value="1"/>
</dbReference>
<comment type="subcellular location">
    <subcellularLocation>
        <location evidence="9">Cytoplasm</location>
    </subcellularLocation>
</comment>
<comment type="function">
    <text evidence="9">A type II topoisomerase that negatively supercoils closed circular double-stranded (ds) DNA in an ATP-dependent manner to modulate DNA topology and maintain chromosomes in an underwound state. Negative supercoiling favors strand separation, and DNA replication, transcription, recombination and repair, all of which involve strand separation. Also able to catalyze the interconversion of other topological isomers of dsDNA rings, including catenanes and knotted rings. Type II topoisomerases break and join 2 DNA strands simultaneously in an ATP-dependent manner.</text>
</comment>
<organism evidence="12 13">
    <name type="scientific">Candidatus Taylorbacteria bacterium RIFCSPLOWO2_12_FULL_43_20</name>
    <dbReference type="NCBI Taxonomy" id="1802332"/>
    <lineage>
        <taxon>Bacteria</taxon>
        <taxon>Candidatus Tayloriibacteriota</taxon>
    </lineage>
</organism>
<dbReference type="EC" id="5.6.2.2" evidence="9"/>
<gene>
    <name evidence="9" type="primary">gyrA</name>
    <name evidence="12" type="ORF">A3G52_00275</name>
</gene>
<dbReference type="GO" id="GO:0005524">
    <property type="term" value="F:ATP binding"/>
    <property type="evidence" value="ECO:0007669"/>
    <property type="project" value="UniProtKB-UniRule"/>
</dbReference>
<keyword evidence="9" id="KW-0963">Cytoplasm</keyword>
<keyword evidence="3 9" id="KW-0547">Nucleotide-binding</keyword>
<dbReference type="NCBIfam" id="NF004044">
    <property type="entry name" value="PRK05561.1"/>
    <property type="match status" value="1"/>
</dbReference>
<dbReference type="HAMAP" id="MF_01897">
    <property type="entry name" value="GyrA"/>
    <property type="match status" value="1"/>
</dbReference>
<dbReference type="InterPro" id="IPR035516">
    <property type="entry name" value="Gyrase/topoIV_suA_C"/>
</dbReference>
<comment type="similarity">
    <text evidence="2 9">Belongs to the type II topoisomerase GyrA/ParC subunit family.</text>
</comment>
<dbReference type="SUPFAM" id="SSF56719">
    <property type="entry name" value="Type II DNA topoisomerase"/>
    <property type="match status" value="1"/>
</dbReference>
<dbReference type="GO" id="GO:0009330">
    <property type="term" value="C:DNA topoisomerase type II (double strand cut, ATP-hydrolyzing) complex"/>
    <property type="evidence" value="ECO:0007669"/>
    <property type="project" value="TreeGrafter"/>
</dbReference>
<feature type="active site" description="O-(5'-phospho-DNA)-tyrosine intermediate" evidence="9 10">
    <location>
        <position position="133"/>
    </location>
</feature>
<dbReference type="InterPro" id="IPR013757">
    <property type="entry name" value="Topo_IIA_A_a_sf"/>
</dbReference>
<dbReference type="GO" id="GO:0005737">
    <property type="term" value="C:cytoplasm"/>
    <property type="evidence" value="ECO:0007669"/>
    <property type="project" value="UniProtKB-SubCell"/>
</dbReference>
<dbReference type="InterPro" id="IPR013760">
    <property type="entry name" value="Topo_IIA-like_dom_sf"/>
</dbReference>
<name>A0A1G2P1H6_9BACT</name>
<feature type="domain" description="Topo IIA-type catalytic" evidence="11">
    <location>
        <begin position="45"/>
        <end position="509"/>
    </location>
</feature>
<dbReference type="SMART" id="SM00434">
    <property type="entry name" value="TOP4c"/>
    <property type="match status" value="1"/>
</dbReference>
<reference evidence="12 13" key="1">
    <citation type="journal article" date="2016" name="Nat. Commun.">
        <title>Thousands of microbial genomes shed light on interconnected biogeochemical processes in an aquifer system.</title>
        <authorList>
            <person name="Anantharaman K."/>
            <person name="Brown C.T."/>
            <person name="Hug L.A."/>
            <person name="Sharon I."/>
            <person name="Castelle C.J."/>
            <person name="Probst A.J."/>
            <person name="Thomas B.C."/>
            <person name="Singh A."/>
            <person name="Wilkins M.J."/>
            <person name="Karaoz U."/>
            <person name="Brodie E.L."/>
            <person name="Williams K.H."/>
            <person name="Hubbard S.S."/>
            <person name="Banfield J.F."/>
        </authorList>
    </citation>
    <scope>NUCLEOTIDE SEQUENCE [LARGE SCALE GENOMIC DNA]</scope>
</reference>